<evidence type="ECO:0000313" key="5">
    <source>
        <dbReference type="EMBL" id="SCO63162.1"/>
    </source>
</evidence>
<dbReference type="Proteomes" id="UP000219860">
    <property type="component" value="Chromosome 11"/>
</dbReference>
<dbReference type="VEuPathDB" id="PlasmoDB:PBANKA_1115200"/>
<dbReference type="AlphaFoldDB" id="A0A1C6YK07"/>
<dbReference type="EMBL" id="LT608147">
    <property type="protein sequence ID" value="SCM23725.1"/>
    <property type="molecule type" value="Genomic_DNA"/>
</dbReference>
<feature type="domain" description="HTH OST-type" evidence="2">
    <location>
        <begin position="177"/>
        <end position="239"/>
    </location>
</feature>
<dbReference type="EMBL" id="LT608275">
    <property type="protein sequence ID" value="SCO61060.1"/>
    <property type="molecule type" value="Genomic_DNA"/>
</dbReference>
<gene>
    <name evidence="3" type="ORF">PBNK65NY_000272100</name>
    <name evidence="5" type="ORF">PBSP11A_000272100</name>
    <name evidence="4" type="ORF">PBSP11RLL_000272400</name>
</gene>
<feature type="region of interest" description="Disordered" evidence="1">
    <location>
        <begin position="67"/>
        <end position="95"/>
    </location>
</feature>
<evidence type="ECO:0000313" key="7">
    <source>
        <dbReference type="Proteomes" id="UP000219974"/>
    </source>
</evidence>
<organism evidence="3 8">
    <name type="scientific">Plasmodium berghei</name>
    <dbReference type="NCBI Taxonomy" id="5821"/>
    <lineage>
        <taxon>Eukaryota</taxon>
        <taxon>Sar</taxon>
        <taxon>Alveolata</taxon>
        <taxon>Apicomplexa</taxon>
        <taxon>Aconoidasida</taxon>
        <taxon>Haemosporida</taxon>
        <taxon>Plasmodiidae</taxon>
        <taxon>Plasmodium</taxon>
        <taxon>Plasmodium (Vinckeia)</taxon>
    </lineage>
</organism>
<feature type="compositionally biased region" description="Basic and acidic residues" evidence="1">
    <location>
        <begin position="626"/>
        <end position="649"/>
    </location>
</feature>
<feature type="region of interest" description="Disordered" evidence="1">
    <location>
        <begin position="242"/>
        <end position="261"/>
    </location>
</feature>
<name>A0A1C6YK07_PLABE</name>
<dbReference type="InterPro" id="IPR041966">
    <property type="entry name" value="LOTUS-like"/>
</dbReference>
<dbReference type="OMA" id="FKDATYK"/>
<dbReference type="Pfam" id="PF12872">
    <property type="entry name" value="OST-HTH"/>
    <property type="match status" value="1"/>
</dbReference>
<evidence type="ECO:0000256" key="1">
    <source>
        <dbReference type="SAM" id="MobiDB-lite"/>
    </source>
</evidence>
<dbReference type="Gene3D" id="3.30.420.610">
    <property type="entry name" value="LOTUS domain-like"/>
    <property type="match status" value="1"/>
</dbReference>
<protein>
    <recommendedName>
        <fullName evidence="2">HTH OST-type domain-containing protein</fullName>
    </recommendedName>
</protein>
<dbReference type="Proteomes" id="UP000516480">
    <property type="component" value="Chromosome 11"/>
</dbReference>
<dbReference type="Proteomes" id="UP000219974">
    <property type="component" value="Chromosome 11"/>
</dbReference>
<feature type="compositionally biased region" description="Basic and acidic residues" evidence="1">
    <location>
        <begin position="84"/>
        <end position="95"/>
    </location>
</feature>
<evidence type="ECO:0000313" key="6">
    <source>
        <dbReference type="Proteomes" id="UP000219860"/>
    </source>
</evidence>
<evidence type="ECO:0000313" key="8">
    <source>
        <dbReference type="Proteomes" id="UP000516480"/>
    </source>
</evidence>
<dbReference type="InterPro" id="IPR025605">
    <property type="entry name" value="OST-HTH/LOTUS_dom"/>
</dbReference>
<feature type="compositionally biased region" description="Basic and acidic residues" evidence="1">
    <location>
        <begin position="246"/>
        <end position="261"/>
    </location>
</feature>
<proteinExistence type="predicted"/>
<reference evidence="6 7" key="1">
    <citation type="submission" date="2016-08" db="EMBL/GenBank/DDBJ databases">
        <authorList>
            <consortium name="Pathogen Informatics"/>
        </authorList>
    </citation>
    <scope>NUCLEOTIDE SEQUENCE [LARGE SCALE GENOMIC DNA]</scope>
    <source>
        <strain evidence="3 8">NK65 ny</strain>
        <strain evidence="5 6">SP11 Antwerpcl1</strain>
        <strain evidence="4 7">SP11 RLL</strain>
    </source>
</reference>
<evidence type="ECO:0000259" key="2">
    <source>
        <dbReference type="Pfam" id="PF12872"/>
    </source>
</evidence>
<dbReference type="OrthoDB" id="384400at2759"/>
<evidence type="ECO:0000313" key="3">
    <source>
        <dbReference type="EMBL" id="SCM23725.1"/>
    </source>
</evidence>
<dbReference type="EMBL" id="LT608259">
    <property type="protein sequence ID" value="SCO63162.1"/>
    <property type="molecule type" value="Genomic_DNA"/>
</dbReference>
<sequence length="1138" mass="132837">MDTEPSSSLSGKNPSLLNVFTEKSDLGIQKNAEIENLNEQILSDNTNENLKNNSNDTDCENENIKKKKAGTTLNKIEENSNPTKNEKKTDTKTEENMAENTDKVGLNIQNDGNENIMLSSEENINNNGEVDQVCLEGEFENKIEKKHIQKYESKLNPIAPEFKPQNSLYIYQKIQQHTKRNIILLIKSFGYKGIKLEKISGEYCKKYNAVLNLAQAGFTNIYDILKSLNNCLIYEYEEKEGGYNNNEKKNDNEKEKENENKTDIPIAKNNEEIEKNLIIKYKTPKMNEDREFFVKIILGTIAEYTNYNPKLSNEETPLNNNLSLNKLPQEIKKIFGQAFNIKALQIRCGIYKLQTFLEDIQEIEIFSLSNDIKIRITPETYNSKIPQLKNIKKSMTSNELKIKTLYSRFSSKKLSNYNQYNENKTNIKLCDENSNIIKKTASQNNDEKNIQNKIDKLCNIEIIQTINSRNNSISRKNDFLHDINFPLYNSKSCENNWKNLFLGQNNNQLFENQDLSYMNKMNSIDKCENDYIDKYDTKISADFSRFKNVHDPIIYQKGLVNSHLTYFPQFKKDNENKNLLPRILPKAQLHILLFQLIVILAARQKIEWTEIKKIKEQILRSGNETNKSEESPNKNETDTKSTVEEPESYKKEKTNILDILNNSGTTVSSDYLNGSYKTQDTSNMYKHEVLSSDMNTKNSHFFNSNELDDSENELIGVFVSSIKSEWNKTYSEQYPLSFYLNYYKTKKLKKLLEEIPNLIIAGYGRTMQVITLDSAQEYYDNLFSDDQNNFKAIAKSKFTSLSNALYFKDATYKEIAEECINGDTSNVFKILEINYIKISSSNKNINNYNFIHNENIGRKFSKPMDNLIDDYDINENKEKYYGHKNYNKKKNLEILRYHLHKLLYNLVIHVCKKQNSLFLKYKENGIILNEQEINKQLCAPVSYPSDLTYDDFIMPKQNFIQKYNIAKNMHILSQYGIYGIKLIHLPNEWFNLYKCELRPLMKICNYYQIGKMISTMSNLLVVDEGFDTKYIPNTNLDSELGNFNDLSFWDSVKKFPDNVLQNKIFFHEPHKGNINNPTSKSQAYESIMGILFPNAISQRSNQFQRNNTTHIRPFRNYDYKKNKSSFPGFYNSYKYKII</sequence>
<evidence type="ECO:0000313" key="4">
    <source>
        <dbReference type="EMBL" id="SCO61060.1"/>
    </source>
</evidence>
<feature type="region of interest" description="Disordered" evidence="1">
    <location>
        <begin position="622"/>
        <end position="649"/>
    </location>
</feature>
<accession>A0A1C6YK07</accession>